<dbReference type="EC" id="4.6.1.1" evidence="4 11"/>
<dbReference type="GO" id="GO:0004016">
    <property type="term" value="F:adenylate cyclase activity"/>
    <property type="evidence" value="ECO:0007669"/>
    <property type="project" value="UniProtKB-EC"/>
</dbReference>
<comment type="catalytic activity">
    <reaction evidence="1 11">
        <text>ATP = 3',5'-cyclic AMP + diphosphate</text>
        <dbReference type="Rhea" id="RHEA:15389"/>
        <dbReference type="ChEBI" id="CHEBI:30616"/>
        <dbReference type="ChEBI" id="CHEBI:33019"/>
        <dbReference type="ChEBI" id="CHEBI:58165"/>
        <dbReference type="EC" id="4.6.1.1"/>
    </reaction>
</comment>
<protein>
    <recommendedName>
        <fullName evidence="5 11">Adenylate cyclase</fullName>
        <ecNumber evidence="4 11">4.6.1.1</ecNumber>
    </recommendedName>
</protein>
<dbReference type="EMBL" id="UGTV01000015">
    <property type="protein sequence ID" value="SUC10557.1"/>
    <property type="molecule type" value="Genomic_DNA"/>
</dbReference>
<dbReference type="GO" id="GO:0006171">
    <property type="term" value="P:cAMP biosynthetic process"/>
    <property type="evidence" value="ECO:0007669"/>
    <property type="project" value="UniProtKB-KW"/>
</dbReference>
<name>A0A379EVY9_9PAST</name>
<evidence type="ECO:0000313" key="14">
    <source>
        <dbReference type="EMBL" id="SUC10557.1"/>
    </source>
</evidence>
<dbReference type="InterPro" id="IPR024686">
    <property type="entry name" value="Adenylate_cyclase_1_CS"/>
</dbReference>
<dbReference type="NCBIfam" id="NF006978">
    <property type="entry name" value="PRK09450.1-2"/>
    <property type="match status" value="1"/>
</dbReference>
<sequence length="855" mass="99375">MNRNVNLVGYYLNYDLFSAKKKVEYLDNLRIKRALSNASNEFQHVFQLITLLLHVNHPNIPGYVADAPAGIVDFELSHYQQQYLKQIVPNLDLNHSLIPSFSYRGFNAILGVYVMGSIASISQTEYSDLDTWVCHREDLSAREKEALQKKATLIEEWAMQFSIEVNFYLMDQQRFRSFRYAEPLTAENCGSAQYMLLLDEFYRSAIRLAGKPLLWQHLLVEREDRYESEVKRLSKSGQIDLQDWVDFGGLGQFSANEYFGASLWQLYKGIDAPYKSVIKILLLETYSSEYPNTYLIAREFKEELLTGKLNPSHNFDPYLAMLQRATRYLTAHNELKRLGFVRRSVYLKATEGIDWHAPETKNNWRIQHLQKLIKEWDWSDYLINDLNQRAQWKIKQVKKAHNSLIKFLMLSYRNLVTFARKHKVNSSIMPQDISVLTRKLYTAFEELPGKITLLNPQISMDLSEKNLLFFEVKNNKTFKDGWYVINQTPNVKGFVQKRYTEYSKSLNKLVAWAYFNGILTANTNLHIISQNVSLATLRHFVTDLRLSFPATVSSATNEDLAHACEIRSLIVAVNLTVDPTKQIKQTKTRIQASDLFSFGPKEESLVGSIDITYRNLWNEIRTLHFEGPNAILLALKVLSNKIHRGAPSPKLVQVFCYSQRYRKTLRNIVTALINRCISIQIGTSLPPQNNLLRVAGKNWQFFFEERGISLQEIQNNTFVETTEFDSALQTEIEEKEIAPIDHPRPYEHSRAYPPEIDHFASEGFLQFFFEDNLDGSFNVYILDESNRIEIYRNCDGQKEQKVLEINHIYQSSGLDENNNPYKIVQRDFNYPQFYQLLSQQNGIKIVPFHSRLAMA</sequence>
<evidence type="ECO:0000256" key="5">
    <source>
        <dbReference type="ARBA" id="ARBA00021420"/>
    </source>
</evidence>
<reference evidence="14 15" key="1">
    <citation type="submission" date="2018-06" db="EMBL/GenBank/DDBJ databases">
        <authorList>
            <consortium name="Pathogen Informatics"/>
            <person name="Doyle S."/>
        </authorList>
    </citation>
    <scope>NUCLEOTIDE SEQUENCE [LARGE SCALE GENOMIC DNA]</scope>
    <source>
        <strain evidence="14 15">NCTC11621</strain>
    </source>
</reference>
<comment type="subcellular location">
    <subcellularLocation>
        <location evidence="2 11">Cytoplasm</location>
    </subcellularLocation>
</comment>
<evidence type="ECO:0000256" key="7">
    <source>
        <dbReference type="ARBA" id="ARBA00022741"/>
    </source>
</evidence>
<dbReference type="PROSITE" id="PS01092">
    <property type="entry name" value="ADENYLATE_CYCLASE_1_1"/>
    <property type="match status" value="1"/>
</dbReference>
<feature type="domain" description="Adenylate cyclase class-I N-terminal" evidence="13">
    <location>
        <begin position="18"/>
        <end position="215"/>
    </location>
</feature>
<evidence type="ECO:0000256" key="4">
    <source>
        <dbReference type="ARBA" id="ARBA00012201"/>
    </source>
</evidence>
<dbReference type="PIRSF" id="PIRSF001444">
    <property type="entry name" value="Adenylate_cycl"/>
    <property type="match status" value="1"/>
</dbReference>
<evidence type="ECO:0000256" key="8">
    <source>
        <dbReference type="ARBA" id="ARBA00022840"/>
    </source>
</evidence>
<dbReference type="Pfam" id="PF01295">
    <property type="entry name" value="Adenylate_cycl"/>
    <property type="match status" value="1"/>
</dbReference>
<dbReference type="AlphaFoldDB" id="A0A379EVY9"/>
<dbReference type="PROSITE" id="PS01093">
    <property type="entry name" value="ADENYLATE_CYCLASE_1_2"/>
    <property type="match status" value="1"/>
</dbReference>
<evidence type="ECO:0000256" key="12">
    <source>
        <dbReference type="RuleBase" id="RU004184"/>
    </source>
</evidence>
<evidence type="ECO:0000256" key="10">
    <source>
        <dbReference type="ARBA" id="ARBA00023239"/>
    </source>
</evidence>
<keyword evidence="6" id="KW-0963">Cytoplasm</keyword>
<keyword evidence="8" id="KW-0067">ATP-binding</keyword>
<organism evidence="14 15">
    <name type="scientific">Pasteurella canis</name>
    <dbReference type="NCBI Taxonomy" id="753"/>
    <lineage>
        <taxon>Bacteria</taxon>
        <taxon>Pseudomonadati</taxon>
        <taxon>Pseudomonadota</taxon>
        <taxon>Gammaproteobacteria</taxon>
        <taxon>Pasteurellales</taxon>
        <taxon>Pasteurellaceae</taxon>
        <taxon>Pasteurella</taxon>
    </lineage>
</organism>
<dbReference type="Proteomes" id="UP000254704">
    <property type="component" value="Unassembled WGS sequence"/>
</dbReference>
<dbReference type="InterPro" id="IPR000274">
    <property type="entry name" value="Adenylate_cyclase_1"/>
</dbReference>
<evidence type="ECO:0000259" key="13">
    <source>
        <dbReference type="Pfam" id="PF12633"/>
    </source>
</evidence>
<keyword evidence="9 11" id="KW-0115">cAMP biosynthesis</keyword>
<dbReference type="GO" id="GO:0005737">
    <property type="term" value="C:cytoplasm"/>
    <property type="evidence" value="ECO:0007669"/>
    <property type="project" value="UniProtKB-SubCell"/>
</dbReference>
<comment type="similarity">
    <text evidence="3 12">Belongs to the adenylyl cyclase class-1 family.</text>
</comment>
<proteinExistence type="inferred from homology"/>
<accession>A0A379EVY9</accession>
<evidence type="ECO:0000256" key="1">
    <source>
        <dbReference type="ARBA" id="ARBA00001593"/>
    </source>
</evidence>
<keyword evidence="7" id="KW-0547">Nucleotide-binding</keyword>
<dbReference type="Pfam" id="PF12633">
    <property type="entry name" value="Adenyl_cycl_N"/>
    <property type="match status" value="1"/>
</dbReference>
<evidence type="ECO:0000256" key="11">
    <source>
        <dbReference type="RuleBase" id="RU000604"/>
    </source>
</evidence>
<evidence type="ECO:0000313" key="15">
    <source>
        <dbReference type="Proteomes" id="UP000254704"/>
    </source>
</evidence>
<keyword evidence="10 11" id="KW-0456">Lyase</keyword>
<evidence type="ECO:0000256" key="6">
    <source>
        <dbReference type="ARBA" id="ARBA00022490"/>
    </source>
</evidence>
<dbReference type="PANTHER" id="PTHR38760:SF1">
    <property type="entry name" value="ADENYLATE CYCLASE"/>
    <property type="match status" value="1"/>
</dbReference>
<evidence type="ECO:0000256" key="3">
    <source>
        <dbReference type="ARBA" id="ARBA00007901"/>
    </source>
</evidence>
<evidence type="ECO:0000256" key="9">
    <source>
        <dbReference type="ARBA" id="ARBA00022998"/>
    </source>
</evidence>
<dbReference type="PANTHER" id="PTHR38760">
    <property type="entry name" value="ADENYLATE CYCLASE"/>
    <property type="match status" value="1"/>
</dbReference>
<gene>
    <name evidence="14" type="primary">cya</name>
    <name evidence="14" type="ORF">NCTC11621_01619</name>
</gene>
<dbReference type="GO" id="GO:0005524">
    <property type="term" value="F:ATP binding"/>
    <property type="evidence" value="ECO:0007669"/>
    <property type="project" value="UniProtKB-KW"/>
</dbReference>
<dbReference type="InterPro" id="IPR024685">
    <property type="entry name" value="Adenylate_cyclase_1_N"/>
</dbReference>
<evidence type="ECO:0000256" key="2">
    <source>
        <dbReference type="ARBA" id="ARBA00004496"/>
    </source>
</evidence>